<dbReference type="InterPro" id="IPR023997">
    <property type="entry name" value="TonB-dep_OMP_SusC/RagA_CS"/>
</dbReference>
<evidence type="ECO:0000256" key="5">
    <source>
        <dbReference type="ARBA" id="ARBA00023136"/>
    </source>
</evidence>
<dbReference type="FunFam" id="2.60.40.1120:FF:000003">
    <property type="entry name" value="Outer membrane protein Omp121"/>
    <property type="match status" value="1"/>
</dbReference>
<keyword evidence="5 7" id="KW-0472">Membrane</keyword>
<dbReference type="InterPro" id="IPR023996">
    <property type="entry name" value="TonB-dep_OMP_SusC/RagA"/>
</dbReference>
<dbReference type="SUPFAM" id="SSF56935">
    <property type="entry name" value="Porins"/>
    <property type="match status" value="1"/>
</dbReference>
<dbReference type="InterPro" id="IPR037066">
    <property type="entry name" value="Plug_dom_sf"/>
</dbReference>
<dbReference type="InterPro" id="IPR012910">
    <property type="entry name" value="Plug_dom"/>
</dbReference>
<dbReference type="InterPro" id="IPR036942">
    <property type="entry name" value="Beta-barrel_TonB_sf"/>
</dbReference>
<evidence type="ECO:0000256" key="6">
    <source>
        <dbReference type="ARBA" id="ARBA00023237"/>
    </source>
</evidence>
<evidence type="ECO:0000256" key="7">
    <source>
        <dbReference type="PROSITE-ProRule" id="PRU01360"/>
    </source>
</evidence>
<dbReference type="EMBL" id="FQYU01000011">
    <property type="protein sequence ID" value="SHJ87505.1"/>
    <property type="molecule type" value="Genomic_DNA"/>
</dbReference>
<evidence type="ECO:0000313" key="10">
    <source>
        <dbReference type="Proteomes" id="UP000184543"/>
    </source>
</evidence>
<dbReference type="Pfam" id="PF13715">
    <property type="entry name" value="CarbopepD_reg_2"/>
    <property type="match status" value="1"/>
</dbReference>
<dbReference type="Pfam" id="PF07715">
    <property type="entry name" value="Plug"/>
    <property type="match status" value="1"/>
</dbReference>
<dbReference type="Gene3D" id="2.40.170.20">
    <property type="entry name" value="TonB-dependent receptor, beta-barrel domain"/>
    <property type="match status" value="1"/>
</dbReference>
<sequence>MKINLQNVLFRFRRGLLINIMRTFIFLSLTTVFSFAPNTILSQNSKVKIDADRTISVDEVFDLIMNQTDYKFIYQEGIFDDYPKVEVKKGTILANRLLKRSLSSGHFNVVVTENNTILIEKLAEKVKTIQQREVTGTVTDQDGQPLPGANVIEQGTSNGTQTDFDGNFAIAVTDQNAVLVISYIGFATKEVTVGDQTNFTIALQEDAASLDEVVIVGYGAQKKVNLTGAVDDVSGDVLIQRPATNSANLLQGRISGVEIIQPSAEPGQNSPIIQIRGVGSYGGSNDPLILIDGAAGSLTNLAPDMIENVTVLKDAASSAIYGARAANGVILVTTKKGKKGKPVVSYRGNVSIQSPTALPDFIDNSAEYMEMFNTAYARSFPGETYYPETEIEKYRNGTYPWNFNSVDYWFKDATVHNHNLSISGGGDRSLYNFSVSALTQDAMAPGYDFDRYNGLFNYSIDVTDWLTMSTSFNLTSTEDTRPPMMNLFIPMYIYATSPLSPPYLPDGRVAGEAYVGEQAIQYRQSPQEVFDLIGSQYFNTNNLNAHLNFELKPFKGLTWNTKFAINYQYRYFKMHQKSYKTYFWHNVDIFPDDGVEVLPNNQNFDAISAEVPGLTDEHMTESTPTVFSTLAYDTTFGEDHNLSAMAGYEQVSFKRRILRANRPNSVAPHLTDIQAYSSDGEKLFNSHFRLAALERPEEWAIRSYFGRLAYNYKEKYLLEANLRYDGTSKVSPDYRWGLFPSASAGWVISEENFIKNGVDWLDQFKVRASYGRLGNQNIGSYLYQNNLSISSVYSFDEENEVLQGANLTTFRDQSLQWETTEVTDIGVDISIKNSLLGVSFDYFNKNTFDILASVQIPRSTGLNNPTVNNGEMRNKGFELELTHRNHIGELFYNTNFLLTKYKNEVVSIYTPSTGSTIRDVGYPYDEFNLYVWDGIFQEEDIASGNYPVHEGNQNPRAGDLKMKDIDGDGDIDADDRVPISGRYPDFTYSFGLNFEYKRFGLNMFFQGVEGRKALLQYWTPNSPFGSGIPPTKDWRNAWTPDNPTNDMPALHMDGYTGVAAYSGSTYNLHDTSYLRLKNVMLSYTLPQEVTRKFHVQDLMLYVSADNLITWTDFKNQDPERHLSSFSTVFLSWPQARILNLGLNVKF</sequence>
<dbReference type="SUPFAM" id="SSF49464">
    <property type="entry name" value="Carboxypeptidase regulatory domain-like"/>
    <property type="match status" value="1"/>
</dbReference>
<feature type="domain" description="TonB-dependent receptor plug" evidence="8">
    <location>
        <begin position="223"/>
        <end position="329"/>
    </location>
</feature>
<evidence type="ECO:0000256" key="2">
    <source>
        <dbReference type="ARBA" id="ARBA00022448"/>
    </source>
</evidence>
<evidence type="ECO:0000259" key="8">
    <source>
        <dbReference type="Pfam" id="PF07715"/>
    </source>
</evidence>
<keyword evidence="6 7" id="KW-0998">Cell outer membrane</keyword>
<dbReference type="OrthoDB" id="9768177at2"/>
<dbReference type="PROSITE" id="PS52016">
    <property type="entry name" value="TONB_DEPENDENT_REC_3"/>
    <property type="match status" value="1"/>
</dbReference>
<evidence type="ECO:0000256" key="1">
    <source>
        <dbReference type="ARBA" id="ARBA00004571"/>
    </source>
</evidence>
<evidence type="ECO:0000256" key="4">
    <source>
        <dbReference type="ARBA" id="ARBA00022692"/>
    </source>
</evidence>
<protein>
    <submittedName>
        <fullName evidence="9">TonB-linked outer membrane protein, SusC/RagA family</fullName>
    </submittedName>
</protein>
<dbReference type="Gene3D" id="2.60.40.1120">
    <property type="entry name" value="Carboxypeptidase-like, regulatory domain"/>
    <property type="match status" value="1"/>
</dbReference>
<dbReference type="InterPro" id="IPR008969">
    <property type="entry name" value="CarboxyPept-like_regulatory"/>
</dbReference>
<reference evidence="10" key="1">
    <citation type="submission" date="2016-11" db="EMBL/GenBank/DDBJ databases">
        <authorList>
            <person name="Varghese N."/>
            <person name="Submissions S."/>
        </authorList>
    </citation>
    <scope>NUCLEOTIDE SEQUENCE [LARGE SCALE GENOMIC DNA]</scope>
    <source>
        <strain evidence="10">DSM 19858</strain>
    </source>
</reference>
<comment type="subcellular location">
    <subcellularLocation>
        <location evidence="1 7">Cell outer membrane</location>
        <topology evidence="1 7">Multi-pass membrane protein</topology>
    </subcellularLocation>
</comment>
<dbReference type="Proteomes" id="UP000184543">
    <property type="component" value="Unassembled WGS sequence"/>
</dbReference>
<keyword evidence="4 7" id="KW-0812">Transmembrane</keyword>
<gene>
    <name evidence="9" type="ORF">SAMN04488513_11122</name>
</gene>
<proteinExistence type="inferred from homology"/>
<keyword evidence="10" id="KW-1185">Reference proteome</keyword>
<dbReference type="GO" id="GO:0009279">
    <property type="term" value="C:cell outer membrane"/>
    <property type="evidence" value="ECO:0007669"/>
    <property type="project" value="UniProtKB-SubCell"/>
</dbReference>
<organism evidence="9 10">
    <name type="scientific">Pseudozobellia thermophila</name>
    <dbReference type="NCBI Taxonomy" id="192903"/>
    <lineage>
        <taxon>Bacteria</taxon>
        <taxon>Pseudomonadati</taxon>
        <taxon>Bacteroidota</taxon>
        <taxon>Flavobacteriia</taxon>
        <taxon>Flavobacteriales</taxon>
        <taxon>Flavobacteriaceae</taxon>
        <taxon>Pseudozobellia</taxon>
    </lineage>
</organism>
<dbReference type="FunFam" id="2.170.130.10:FF:000003">
    <property type="entry name" value="SusC/RagA family TonB-linked outer membrane protein"/>
    <property type="match status" value="1"/>
</dbReference>
<dbReference type="Gene3D" id="2.170.130.10">
    <property type="entry name" value="TonB-dependent receptor, plug domain"/>
    <property type="match status" value="1"/>
</dbReference>
<comment type="similarity">
    <text evidence="7">Belongs to the TonB-dependent receptor family.</text>
</comment>
<accession>A0A1M6MVH9</accession>
<keyword evidence="2 7" id="KW-0813">Transport</keyword>
<evidence type="ECO:0000256" key="3">
    <source>
        <dbReference type="ARBA" id="ARBA00022452"/>
    </source>
</evidence>
<dbReference type="InterPro" id="IPR039426">
    <property type="entry name" value="TonB-dep_rcpt-like"/>
</dbReference>
<evidence type="ECO:0000313" key="9">
    <source>
        <dbReference type="EMBL" id="SHJ87505.1"/>
    </source>
</evidence>
<name>A0A1M6MVH9_9FLAO</name>
<keyword evidence="3 7" id="KW-1134">Transmembrane beta strand</keyword>
<dbReference type="STRING" id="192903.SAMN04488513_11122"/>
<dbReference type="AlphaFoldDB" id="A0A1M6MVH9"/>
<dbReference type="NCBIfam" id="TIGR04057">
    <property type="entry name" value="SusC_RagA_signa"/>
    <property type="match status" value="1"/>
</dbReference>
<dbReference type="NCBIfam" id="TIGR04056">
    <property type="entry name" value="OMP_RagA_SusC"/>
    <property type="match status" value="1"/>
</dbReference>